<evidence type="ECO:0000256" key="1">
    <source>
        <dbReference type="ARBA" id="ARBA00000900"/>
    </source>
</evidence>
<name>A0A8K0NH40_9HYPO</name>
<keyword evidence="11 15" id="KW-0862">Zinc</keyword>
<dbReference type="Gene3D" id="1.10.10.10">
    <property type="entry name" value="Winged helix-like DNA-binding domain superfamily/Winged helix DNA-binding domain"/>
    <property type="match status" value="1"/>
</dbReference>
<comment type="subunit">
    <text evidence="15">Component of the Smc5-Smc6 complex.</text>
</comment>
<keyword evidence="9 15" id="KW-0863">Zinc-finger</keyword>
<evidence type="ECO:0000259" key="17">
    <source>
        <dbReference type="Pfam" id="PF08746"/>
    </source>
</evidence>
<dbReference type="InterPro" id="IPR014857">
    <property type="entry name" value="Nse1_RING_C4HC3-type"/>
</dbReference>
<keyword evidence="14 15" id="KW-0539">Nucleus</keyword>
<keyword evidence="13 15" id="KW-0234">DNA repair</keyword>
<evidence type="ECO:0000256" key="2">
    <source>
        <dbReference type="ARBA" id="ARBA00004123"/>
    </source>
</evidence>
<dbReference type="EC" id="2.3.2.27" evidence="4 15"/>
<keyword evidence="19" id="KW-1185">Reference proteome</keyword>
<comment type="catalytic activity">
    <reaction evidence="1 15">
        <text>S-ubiquitinyl-[E2 ubiquitin-conjugating enzyme]-L-cysteine + [acceptor protein]-L-lysine = [E2 ubiquitin-conjugating enzyme]-L-cysteine + N(6)-ubiquitinyl-[acceptor protein]-L-lysine.</text>
        <dbReference type="EC" id="2.3.2.27"/>
    </reaction>
</comment>
<dbReference type="GO" id="GO:0000724">
    <property type="term" value="P:double-strand break repair via homologous recombination"/>
    <property type="evidence" value="ECO:0007669"/>
    <property type="project" value="TreeGrafter"/>
</dbReference>
<dbReference type="EMBL" id="SRPY01000244">
    <property type="protein sequence ID" value="KAG5926696.1"/>
    <property type="molecule type" value="Genomic_DNA"/>
</dbReference>
<evidence type="ECO:0000256" key="13">
    <source>
        <dbReference type="ARBA" id="ARBA00023204"/>
    </source>
</evidence>
<dbReference type="GO" id="GO:0030915">
    <property type="term" value="C:Smc5-Smc6 complex"/>
    <property type="evidence" value="ECO:0007669"/>
    <property type="project" value="UniProtKB-UniRule"/>
</dbReference>
<dbReference type="Gene3D" id="3.30.40.10">
    <property type="entry name" value="Zinc/RING finger domain, C3HC4 (zinc finger)"/>
    <property type="match status" value="1"/>
</dbReference>
<dbReference type="Pfam" id="PF07574">
    <property type="entry name" value="SMC_Nse1"/>
    <property type="match status" value="1"/>
</dbReference>
<comment type="function">
    <text evidence="15">Acts in a DNA repair pathway for removal of UV-induced DNA damage that is distinct from classical nucleotide excision repair and in repair of ionizing radiation damage. Functions in homologous recombination repair of DNA double strand breaks and in recovery of stalled replication forks.</text>
</comment>
<evidence type="ECO:0000256" key="14">
    <source>
        <dbReference type="ARBA" id="ARBA00023242"/>
    </source>
</evidence>
<sequence>MDSLLDPDYDHTNRAFLQAFLAHATLTFEEARPILAAIFNAGGMGGSEARAEDITEADFLACVEIVSAAASMFDYEIRSVVDQVTKKRVYALVNTHSDPQTQLATVFSPEELGFLKRVLDAMFDKYNTPRMEVLAITEMQAIKLARPLGRRPSQMNEDEAADPDTPSIHAIDRGLKHSEVETMLTRLVEGEWFSKSREGFYTLTPRALMELRPWLMETYNEVAAADEWQRIKACEACKDIVTIGKRCSEPRCVLRLHDFCQDAFWRARRSNQCPKCQTEWKNDRYVGEKAVTMTEAYQRGRRKSGGRRSTLAEDIIRQASMEGETDDDEDDEDDDDGDDNDDGDDANEA</sequence>
<dbReference type="InterPro" id="IPR013083">
    <property type="entry name" value="Znf_RING/FYVE/PHD"/>
</dbReference>
<dbReference type="GO" id="GO:0005634">
    <property type="term" value="C:nucleus"/>
    <property type="evidence" value="ECO:0007669"/>
    <property type="project" value="UniProtKB-SubCell"/>
</dbReference>
<evidence type="ECO:0000313" key="19">
    <source>
        <dbReference type="Proteomes" id="UP000811619"/>
    </source>
</evidence>
<evidence type="ECO:0000256" key="10">
    <source>
        <dbReference type="ARBA" id="ARBA00022786"/>
    </source>
</evidence>
<dbReference type="GO" id="GO:0008270">
    <property type="term" value="F:zinc ion binding"/>
    <property type="evidence" value="ECO:0007669"/>
    <property type="project" value="UniProtKB-KW"/>
</dbReference>
<evidence type="ECO:0000256" key="7">
    <source>
        <dbReference type="ARBA" id="ARBA00022723"/>
    </source>
</evidence>
<dbReference type="Pfam" id="PF08746">
    <property type="entry name" value="zf-RING-like"/>
    <property type="match status" value="1"/>
</dbReference>
<comment type="caution">
    <text evidence="18">The sequence shown here is derived from an EMBL/GenBank/DDBJ whole genome shotgun (WGS) entry which is preliminary data.</text>
</comment>
<evidence type="ECO:0000256" key="9">
    <source>
        <dbReference type="ARBA" id="ARBA00022771"/>
    </source>
</evidence>
<dbReference type="InterPro" id="IPR011513">
    <property type="entry name" value="Nse1"/>
</dbReference>
<feature type="domain" description="Non-structural maintenance of chromosomes element 1 RING C4HC3-type" evidence="17">
    <location>
        <begin position="234"/>
        <end position="276"/>
    </location>
</feature>
<dbReference type="GO" id="GO:0061630">
    <property type="term" value="F:ubiquitin protein ligase activity"/>
    <property type="evidence" value="ECO:0007669"/>
    <property type="project" value="UniProtKB-EC"/>
</dbReference>
<evidence type="ECO:0000256" key="15">
    <source>
        <dbReference type="RuleBase" id="RU368018"/>
    </source>
</evidence>
<dbReference type="InterPro" id="IPR036388">
    <property type="entry name" value="WH-like_DNA-bd_sf"/>
</dbReference>
<reference evidence="18" key="1">
    <citation type="journal article" date="2020" name="bioRxiv">
        <title>Whole genome comparisons of ergot fungi reveals the divergence and evolution of species within the genus Claviceps are the result of varying mechanisms driving genome evolution and host range expansion.</title>
        <authorList>
            <person name="Wyka S.A."/>
            <person name="Mondo S.J."/>
            <person name="Liu M."/>
            <person name="Dettman J."/>
            <person name="Nalam V."/>
            <person name="Broders K.D."/>
        </authorList>
    </citation>
    <scope>NUCLEOTIDE SEQUENCE</scope>
    <source>
        <strain evidence="18">CCC 489</strain>
    </source>
</reference>
<evidence type="ECO:0000256" key="12">
    <source>
        <dbReference type="ARBA" id="ARBA00023172"/>
    </source>
</evidence>
<dbReference type="Proteomes" id="UP000811619">
    <property type="component" value="Unassembled WGS sequence"/>
</dbReference>
<evidence type="ECO:0000256" key="8">
    <source>
        <dbReference type="ARBA" id="ARBA00022763"/>
    </source>
</evidence>
<keyword evidence="6 15" id="KW-0808">Transferase</keyword>
<evidence type="ECO:0000256" key="5">
    <source>
        <dbReference type="ARBA" id="ARBA00019422"/>
    </source>
</evidence>
<feature type="region of interest" description="Disordered" evidence="16">
    <location>
        <begin position="297"/>
        <end position="349"/>
    </location>
</feature>
<accession>A0A8K0NH40</accession>
<evidence type="ECO:0000256" key="11">
    <source>
        <dbReference type="ARBA" id="ARBA00022833"/>
    </source>
</evidence>
<proteinExistence type="inferred from homology"/>
<dbReference type="Gene3D" id="3.90.1150.220">
    <property type="match status" value="1"/>
</dbReference>
<comment type="similarity">
    <text evidence="3 15">Belongs to the NSE1 family.</text>
</comment>
<dbReference type="AlphaFoldDB" id="A0A8K0NH40"/>
<gene>
    <name evidence="18" type="ORF">E4U42_003039</name>
</gene>
<dbReference type="PANTHER" id="PTHR20973">
    <property type="entry name" value="NON-SMC ELEMENT 1-RELATED"/>
    <property type="match status" value="1"/>
</dbReference>
<feature type="compositionally biased region" description="Acidic residues" evidence="16">
    <location>
        <begin position="323"/>
        <end position="349"/>
    </location>
</feature>
<organism evidence="18 19">
    <name type="scientific">Claviceps africana</name>
    <dbReference type="NCBI Taxonomy" id="83212"/>
    <lineage>
        <taxon>Eukaryota</taxon>
        <taxon>Fungi</taxon>
        <taxon>Dikarya</taxon>
        <taxon>Ascomycota</taxon>
        <taxon>Pezizomycotina</taxon>
        <taxon>Sordariomycetes</taxon>
        <taxon>Hypocreomycetidae</taxon>
        <taxon>Hypocreales</taxon>
        <taxon>Clavicipitaceae</taxon>
        <taxon>Claviceps</taxon>
    </lineage>
</organism>
<evidence type="ECO:0000256" key="6">
    <source>
        <dbReference type="ARBA" id="ARBA00022679"/>
    </source>
</evidence>
<keyword evidence="7 15" id="KW-0479">Metal-binding</keyword>
<dbReference type="CDD" id="cd16493">
    <property type="entry name" value="RING-CH-C4HC3_NSE1"/>
    <property type="match status" value="1"/>
</dbReference>
<comment type="subcellular location">
    <subcellularLocation>
        <location evidence="2 15">Nucleus</location>
    </subcellularLocation>
</comment>
<keyword evidence="12 15" id="KW-0233">DNA recombination</keyword>
<dbReference type="PANTHER" id="PTHR20973:SF0">
    <property type="entry name" value="NON-STRUCTURAL MAINTENANCE OF CHROMOSOMES ELEMENT 1 HOMOLOG"/>
    <property type="match status" value="1"/>
</dbReference>
<keyword evidence="10 15" id="KW-0833">Ubl conjugation pathway</keyword>
<keyword evidence="8 15" id="KW-0227">DNA damage</keyword>
<evidence type="ECO:0000256" key="4">
    <source>
        <dbReference type="ARBA" id="ARBA00012483"/>
    </source>
</evidence>
<protein>
    <recommendedName>
        <fullName evidence="5 15">Non-structural maintenance of chromosomes element 1 homolog</fullName>
        <ecNumber evidence="4 15">2.3.2.27</ecNumber>
    </recommendedName>
</protein>
<evidence type="ECO:0000313" key="18">
    <source>
        <dbReference type="EMBL" id="KAG5926696.1"/>
    </source>
</evidence>
<evidence type="ECO:0000256" key="3">
    <source>
        <dbReference type="ARBA" id="ARBA00010258"/>
    </source>
</evidence>
<evidence type="ECO:0000256" key="16">
    <source>
        <dbReference type="SAM" id="MobiDB-lite"/>
    </source>
</evidence>
<dbReference type="OrthoDB" id="185455at2759"/>